<accession>A0A1G7HA73</accession>
<dbReference type="GO" id="GO:0009279">
    <property type="term" value="C:cell outer membrane"/>
    <property type="evidence" value="ECO:0007669"/>
    <property type="project" value="UniProtKB-SubCell"/>
</dbReference>
<keyword evidence="2" id="KW-0472">Membrane</keyword>
<evidence type="ECO:0000256" key="2">
    <source>
        <dbReference type="ARBA" id="ARBA00023237"/>
    </source>
</evidence>
<comment type="subcellular location">
    <subcellularLocation>
        <location evidence="1">Cell outer membrane</location>
    </subcellularLocation>
</comment>
<sequence>MRRHGFSLLELLLASALLGSLFLVVLALENSSAILRERERARGRLADELSLTALALARELYTVGYRLTGQALVLSPSPEGDGLTGWFLCEAGMEEVCGESLGQVRGTGYGVSQGVFRWGACTGEGCTPSPTNPVLGGDEIRVEAFRVAYLEGGTWRRQAQAVNLRAEGATPKVSALALYLLASIPVRGGAPAFTPGSTLDYPPGLSPGLLALPPAAGDGRLRAEKLWLVQTPNLAH</sequence>
<proteinExistence type="predicted"/>
<evidence type="ECO:0000313" key="5">
    <source>
        <dbReference type="Proteomes" id="UP000199446"/>
    </source>
</evidence>
<feature type="domain" description="Type IV pilin Tt1219-like C-terminal" evidence="3">
    <location>
        <begin position="44"/>
        <end position="234"/>
    </location>
</feature>
<dbReference type="InterPro" id="IPR012902">
    <property type="entry name" value="N_methyl_site"/>
</dbReference>
<keyword evidence="5" id="KW-1185">Reference proteome</keyword>
<dbReference type="RefSeq" id="WP_008631303.1">
    <property type="nucleotide sequence ID" value="NZ_FNBC01000018.1"/>
</dbReference>
<evidence type="ECO:0000313" key="4">
    <source>
        <dbReference type="EMBL" id="SDE97261.1"/>
    </source>
</evidence>
<gene>
    <name evidence="4" type="ORF">SAMN04488243_11835</name>
</gene>
<evidence type="ECO:0000256" key="1">
    <source>
        <dbReference type="ARBA" id="ARBA00004442"/>
    </source>
</evidence>
<evidence type="ECO:0000259" key="3">
    <source>
        <dbReference type="Pfam" id="PF22149"/>
    </source>
</evidence>
<dbReference type="PROSITE" id="PS00409">
    <property type="entry name" value="PROKAR_NTER_METHYL"/>
    <property type="match status" value="1"/>
</dbReference>
<dbReference type="AlphaFoldDB" id="A0A1G7HA73"/>
<keyword evidence="2" id="KW-0998">Cell outer membrane</keyword>
<organism evidence="4 5">
    <name type="scientific">Thermus arciformis</name>
    <dbReference type="NCBI Taxonomy" id="482827"/>
    <lineage>
        <taxon>Bacteria</taxon>
        <taxon>Thermotogati</taxon>
        <taxon>Deinococcota</taxon>
        <taxon>Deinococci</taxon>
        <taxon>Thermales</taxon>
        <taxon>Thermaceae</taxon>
        <taxon>Thermus</taxon>
    </lineage>
</organism>
<dbReference type="Proteomes" id="UP000199446">
    <property type="component" value="Unassembled WGS sequence"/>
</dbReference>
<dbReference type="OrthoDB" id="9917124at2"/>
<reference evidence="5" key="1">
    <citation type="submission" date="2016-10" db="EMBL/GenBank/DDBJ databases">
        <authorList>
            <person name="Varghese N."/>
            <person name="Submissions S."/>
        </authorList>
    </citation>
    <scope>NUCLEOTIDE SEQUENCE [LARGE SCALE GENOMIC DNA]</scope>
    <source>
        <strain evidence="5">CGMCC 1.6992</strain>
    </source>
</reference>
<name>A0A1G7HA73_9DEIN</name>
<protein>
    <submittedName>
        <fullName evidence="4">Prepilin-type N-terminal cleavage/methylation domain-containing protein</fullName>
    </submittedName>
</protein>
<dbReference type="InterPro" id="IPR054401">
    <property type="entry name" value="Tt1219-like_C"/>
</dbReference>
<dbReference type="Pfam" id="PF22149">
    <property type="entry name" value="Tt1219-like"/>
    <property type="match status" value="1"/>
</dbReference>
<dbReference type="NCBIfam" id="TIGR02532">
    <property type="entry name" value="IV_pilin_GFxxxE"/>
    <property type="match status" value="1"/>
</dbReference>
<dbReference type="EMBL" id="FNBC01000018">
    <property type="protein sequence ID" value="SDE97261.1"/>
    <property type="molecule type" value="Genomic_DNA"/>
</dbReference>
<dbReference type="STRING" id="482827.SAMN04488243_11835"/>